<gene>
    <name evidence="1" type="ORF">ACFFSA_02275</name>
</gene>
<keyword evidence="2" id="KW-1185">Reference proteome</keyword>
<reference evidence="1 2" key="1">
    <citation type="submission" date="2024-09" db="EMBL/GenBank/DDBJ databases">
        <authorList>
            <person name="Sun Q."/>
            <person name="Mori K."/>
        </authorList>
    </citation>
    <scope>NUCLEOTIDE SEQUENCE [LARGE SCALE GENOMIC DNA]</scope>
    <source>
        <strain evidence="1 2">JCM 3143</strain>
    </source>
</reference>
<accession>A0ABV5RR55</accession>
<proteinExistence type="predicted"/>
<evidence type="ECO:0000313" key="2">
    <source>
        <dbReference type="Proteomes" id="UP001589532"/>
    </source>
</evidence>
<evidence type="ECO:0000313" key="1">
    <source>
        <dbReference type="EMBL" id="MFB9621895.1"/>
    </source>
</evidence>
<dbReference type="Proteomes" id="UP001589532">
    <property type="component" value="Unassembled WGS sequence"/>
</dbReference>
<sequence length="298" mass="32579">MNDAAIRLGYLAETVRLLYPGPGAPRAYTVLPHAAVPRRLVPRRWWHPWSSVMVPGEGSIAAYLSEVFGRPVETVLHVRPALRANRKPILEARSDGRRLAFVKVGDSERARSLITTEAAALRRLAGLPLATVSVPAVLHHGVWRDLAVLALSPLPVRRGRAPRPLLIEAVKEIAGTGGPCAAWHGDLAPWNMCPSPDGRLLVWDWERYEVGVPYGFDLVHHFFQRALRSMAPPAAARACVARAVRELAPLGLSTAVARQTAIRYLIALADRHAADGHTPLGPPETWLNPAVDHEELLA</sequence>
<organism evidence="1 2">
    <name type="scientific">Nonomuraea helvata</name>
    <dbReference type="NCBI Taxonomy" id="37484"/>
    <lineage>
        <taxon>Bacteria</taxon>
        <taxon>Bacillati</taxon>
        <taxon>Actinomycetota</taxon>
        <taxon>Actinomycetes</taxon>
        <taxon>Streptosporangiales</taxon>
        <taxon>Streptosporangiaceae</taxon>
        <taxon>Nonomuraea</taxon>
    </lineage>
</organism>
<name>A0ABV5RR55_9ACTN</name>
<evidence type="ECO:0008006" key="3">
    <source>
        <dbReference type="Google" id="ProtNLM"/>
    </source>
</evidence>
<comment type="caution">
    <text evidence="1">The sequence shown here is derived from an EMBL/GenBank/DDBJ whole genome shotgun (WGS) entry which is preliminary data.</text>
</comment>
<dbReference type="EMBL" id="JBHMBW010000002">
    <property type="protein sequence ID" value="MFB9621895.1"/>
    <property type="molecule type" value="Genomic_DNA"/>
</dbReference>
<dbReference type="Gene3D" id="3.30.200.20">
    <property type="entry name" value="Phosphorylase Kinase, domain 1"/>
    <property type="match status" value="1"/>
</dbReference>
<dbReference type="InterPro" id="IPR011009">
    <property type="entry name" value="Kinase-like_dom_sf"/>
</dbReference>
<dbReference type="RefSeq" id="WP_345002166.1">
    <property type="nucleotide sequence ID" value="NZ_BAAAXV010000009.1"/>
</dbReference>
<dbReference type="SUPFAM" id="SSF56112">
    <property type="entry name" value="Protein kinase-like (PK-like)"/>
    <property type="match status" value="1"/>
</dbReference>
<protein>
    <recommendedName>
        <fullName evidence="3">Aminoglycoside phosphotransferase domain-containing protein</fullName>
    </recommendedName>
</protein>